<name>A0AAD7SRK1_9TELE</name>
<evidence type="ECO:0000313" key="3">
    <source>
        <dbReference type="Proteomes" id="UP001221898"/>
    </source>
</evidence>
<keyword evidence="1" id="KW-1133">Transmembrane helix</keyword>
<dbReference type="Proteomes" id="UP001221898">
    <property type="component" value="Unassembled WGS sequence"/>
</dbReference>
<keyword evidence="3" id="KW-1185">Reference proteome</keyword>
<comment type="caution">
    <text evidence="2">The sequence shown here is derived from an EMBL/GenBank/DDBJ whole genome shotgun (WGS) entry which is preliminary data.</text>
</comment>
<accession>A0AAD7SRK1</accession>
<keyword evidence="1" id="KW-0812">Transmembrane</keyword>
<reference evidence="2" key="1">
    <citation type="journal article" date="2023" name="Science">
        <title>Genome structures resolve the early diversification of teleost fishes.</title>
        <authorList>
            <person name="Parey E."/>
            <person name="Louis A."/>
            <person name="Montfort J."/>
            <person name="Bouchez O."/>
            <person name="Roques C."/>
            <person name="Iampietro C."/>
            <person name="Lluch J."/>
            <person name="Castinel A."/>
            <person name="Donnadieu C."/>
            <person name="Desvignes T."/>
            <person name="Floi Bucao C."/>
            <person name="Jouanno E."/>
            <person name="Wen M."/>
            <person name="Mejri S."/>
            <person name="Dirks R."/>
            <person name="Jansen H."/>
            <person name="Henkel C."/>
            <person name="Chen W.J."/>
            <person name="Zahm M."/>
            <person name="Cabau C."/>
            <person name="Klopp C."/>
            <person name="Thompson A.W."/>
            <person name="Robinson-Rechavi M."/>
            <person name="Braasch I."/>
            <person name="Lecointre G."/>
            <person name="Bobe J."/>
            <person name="Postlethwait J.H."/>
            <person name="Berthelot C."/>
            <person name="Roest Crollius H."/>
            <person name="Guiguen Y."/>
        </authorList>
    </citation>
    <scope>NUCLEOTIDE SEQUENCE</scope>
    <source>
        <strain evidence="2">NC1722</strain>
    </source>
</reference>
<feature type="transmembrane region" description="Helical" evidence="1">
    <location>
        <begin position="36"/>
        <end position="54"/>
    </location>
</feature>
<gene>
    <name evidence="2" type="ORF">AAFF_G00273370</name>
</gene>
<dbReference type="EMBL" id="JAINUG010000038">
    <property type="protein sequence ID" value="KAJ8407480.1"/>
    <property type="molecule type" value="Genomic_DNA"/>
</dbReference>
<dbReference type="AlphaFoldDB" id="A0AAD7SRK1"/>
<keyword evidence="1" id="KW-0472">Membrane</keyword>
<protein>
    <submittedName>
        <fullName evidence="2">Uncharacterized protein</fullName>
    </submittedName>
</protein>
<proteinExistence type="predicted"/>
<evidence type="ECO:0000313" key="2">
    <source>
        <dbReference type="EMBL" id="KAJ8407480.1"/>
    </source>
</evidence>
<organism evidence="2 3">
    <name type="scientific">Aldrovandia affinis</name>
    <dbReference type="NCBI Taxonomy" id="143900"/>
    <lineage>
        <taxon>Eukaryota</taxon>
        <taxon>Metazoa</taxon>
        <taxon>Chordata</taxon>
        <taxon>Craniata</taxon>
        <taxon>Vertebrata</taxon>
        <taxon>Euteleostomi</taxon>
        <taxon>Actinopterygii</taxon>
        <taxon>Neopterygii</taxon>
        <taxon>Teleostei</taxon>
        <taxon>Notacanthiformes</taxon>
        <taxon>Halosauridae</taxon>
        <taxon>Aldrovandia</taxon>
    </lineage>
</organism>
<evidence type="ECO:0000256" key="1">
    <source>
        <dbReference type="SAM" id="Phobius"/>
    </source>
</evidence>
<sequence length="133" mass="14712">MRGIQRTCRESYVLLYTSNLHLLLLGQKVTGLNMKTAIFLMCLIGLGLALAAQVEQKRVARSDSDSNSDSDEVRLPSATKLAQILELLKQLGFGQVIWIGGCSSPYLNQSRTPRIPQSAIIILHKCKQCIPML</sequence>